<keyword evidence="1" id="KW-0732">Signal</keyword>
<feature type="signal peptide" evidence="1">
    <location>
        <begin position="1"/>
        <end position="26"/>
    </location>
</feature>
<proteinExistence type="predicted"/>
<comment type="caution">
    <text evidence="2">The sequence shown here is derived from an EMBL/GenBank/DDBJ whole genome shotgun (WGS) entry which is preliminary data.</text>
</comment>
<evidence type="ECO:0000256" key="1">
    <source>
        <dbReference type="SAM" id="SignalP"/>
    </source>
</evidence>
<dbReference type="OrthoDB" id="4794280at2"/>
<reference evidence="2 3" key="1">
    <citation type="journal article" date="2017" name="Elife">
        <title>Extensive horizontal gene transfer in cheese-associated bacteria.</title>
        <authorList>
            <person name="Bonham K.S."/>
            <person name="Wolfe B.E."/>
            <person name="Dutton R.J."/>
        </authorList>
    </citation>
    <scope>NUCLEOTIDE SEQUENCE [LARGE SCALE GENOMIC DNA]</scope>
    <source>
        <strain evidence="2 3">341_9</strain>
    </source>
</reference>
<dbReference type="Proteomes" id="UP000218598">
    <property type="component" value="Unassembled WGS sequence"/>
</dbReference>
<dbReference type="AlphaFoldDB" id="A0A2A3YG71"/>
<accession>A0A2A3YG71</accession>
<keyword evidence="3" id="KW-1185">Reference proteome</keyword>
<sequence>MLRRAGRRLSPAVALLGVLLPLTACGGSVPLPAEGAASHYDDLATELASILAVDGTSWELVEETRTVASSEDACLFAPGTWAPETALPVPSDDAGWDSRIATVNSTILGYGFEQIDGVTEHDSSTVLETVDEHGATLRITAEGDIHIEGATVDADPCTEAALGIA</sequence>
<organism evidence="2 3">
    <name type="scientific">Brachybacterium alimentarium</name>
    <dbReference type="NCBI Taxonomy" id="47845"/>
    <lineage>
        <taxon>Bacteria</taxon>
        <taxon>Bacillati</taxon>
        <taxon>Actinomycetota</taxon>
        <taxon>Actinomycetes</taxon>
        <taxon>Micrococcales</taxon>
        <taxon>Dermabacteraceae</taxon>
        <taxon>Brachybacterium</taxon>
    </lineage>
</organism>
<evidence type="ECO:0000313" key="3">
    <source>
        <dbReference type="Proteomes" id="UP000218598"/>
    </source>
</evidence>
<protein>
    <submittedName>
        <fullName evidence="2">Uncharacterized protein</fullName>
    </submittedName>
</protein>
<feature type="chain" id="PRO_5038748955" evidence="1">
    <location>
        <begin position="27"/>
        <end position="165"/>
    </location>
</feature>
<evidence type="ECO:0000313" key="2">
    <source>
        <dbReference type="EMBL" id="PCC38251.1"/>
    </source>
</evidence>
<name>A0A2A3YG71_9MICO</name>
<dbReference type="EMBL" id="NRGR01000024">
    <property type="protein sequence ID" value="PCC38251.1"/>
    <property type="molecule type" value="Genomic_DNA"/>
</dbReference>
<gene>
    <name evidence="2" type="ORF">CIK66_14530</name>
</gene>
<dbReference type="RefSeq" id="WP_096197608.1">
    <property type="nucleotide sequence ID" value="NZ_JBQQHC010000009.1"/>
</dbReference>